<dbReference type="InterPro" id="IPR036869">
    <property type="entry name" value="J_dom_sf"/>
</dbReference>
<sequence>MPGQRSRTYRSLDHPVPACAGDAGRAADQRNSQATQTGSRHVRAGRKMIDCWSVLELNNDADERSIKRQYARLLKVNRPDEDPVAFQNLRDAYEEALQRARSRADEDDQPVMLRQPLPEPSPAPLPTTTVIEQPDCMDWLQQVRQTTAQNLLEQQQLAMEHGQAERFQQLLLLECLNDSARRVELIKAAFQHLRWLTVWQSIHISSYQQHALAEAILREAFEAFSALIESGQHARFIEELQTLEQQPWLTELERREHLQCRCMVLLIASQHVTSDLLEQTRAVFGWNLQQNLHPGPEDLWQALRHRYEEVEYAEHLQRLLDAKPSTAEGKAAHLMFKPPRLAARIRTAVKQDASVWNACAHIQEQLTVHYPDILKRYPEADLNAWKLMREQSDFTPLIWVYIGAFLLALLAPPLAPEGTEYNPGTRVLVLFLTPLWTTVGFFIFICVWRPLMILAEPADAWLSSKLLPKVLSWPGAQALVLRHGLPFLFLGLVHVLDGPRTLLAYLLLAVLWVALSPYRYLFQTAPARQKIRQFYARHTIMVIIGTVSIVMAALLISSKLSA</sequence>
<feature type="transmembrane region" description="Helical" evidence="3">
    <location>
        <begin position="502"/>
        <end position="522"/>
    </location>
</feature>
<keyword evidence="5" id="KW-0346">Stress response</keyword>
<comment type="caution">
    <text evidence="5">The sequence shown here is derived from an EMBL/GenBank/DDBJ whole genome shotgun (WGS) entry which is preliminary data.</text>
</comment>
<feature type="transmembrane region" description="Helical" evidence="3">
    <location>
        <begin position="396"/>
        <end position="415"/>
    </location>
</feature>
<dbReference type="Proteomes" id="UP000050297">
    <property type="component" value="Unassembled WGS sequence"/>
</dbReference>
<evidence type="ECO:0000256" key="2">
    <source>
        <dbReference type="SAM" id="MobiDB-lite"/>
    </source>
</evidence>
<evidence type="ECO:0000313" key="5">
    <source>
        <dbReference type="EMBL" id="KPW16987.1"/>
    </source>
</evidence>
<dbReference type="EMBL" id="LJPM01000373">
    <property type="protein sequence ID" value="KPW16987.1"/>
    <property type="molecule type" value="Genomic_DNA"/>
</dbReference>
<accession>A0A0P9LIK5</accession>
<keyword evidence="3" id="KW-0472">Membrane</keyword>
<feature type="region of interest" description="Disordered" evidence="2">
    <location>
        <begin position="1"/>
        <end position="42"/>
    </location>
</feature>
<name>A0A0P9LIK5_PSESX</name>
<dbReference type="AlphaFoldDB" id="A0A0P9LIK5"/>
<evidence type="ECO:0000259" key="4">
    <source>
        <dbReference type="PROSITE" id="PS50076"/>
    </source>
</evidence>
<protein>
    <submittedName>
        <fullName evidence="5">Heat shock protein DnaJ</fullName>
    </submittedName>
</protein>
<gene>
    <name evidence="5" type="ORF">ALO91_04982</name>
</gene>
<keyword evidence="1" id="KW-0143">Chaperone</keyword>
<feature type="transmembrane region" description="Helical" evidence="3">
    <location>
        <begin position="479"/>
        <end position="496"/>
    </location>
</feature>
<organism evidence="5 6">
    <name type="scientific">Pseudomonas syringae pv. aceris</name>
    <dbReference type="NCBI Taxonomy" id="199198"/>
    <lineage>
        <taxon>Bacteria</taxon>
        <taxon>Pseudomonadati</taxon>
        <taxon>Pseudomonadota</taxon>
        <taxon>Gammaproteobacteria</taxon>
        <taxon>Pseudomonadales</taxon>
        <taxon>Pseudomonadaceae</taxon>
        <taxon>Pseudomonas</taxon>
        <taxon>Pseudomonas syringae</taxon>
    </lineage>
</organism>
<dbReference type="Gene3D" id="1.10.287.110">
    <property type="entry name" value="DnaJ domain"/>
    <property type="match status" value="1"/>
</dbReference>
<dbReference type="PROSITE" id="PS50076">
    <property type="entry name" value="DNAJ_2"/>
    <property type="match status" value="1"/>
</dbReference>
<evidence type="ECO:0000313" key="6">
    <source>
        <dbReference type="Proteomes" id="UP000050297"/>
    </source>
</evidence>
<dbReference type="PATRIC" id="fig|199198.5.peg.2726"/>
<feature type="transmembrane region" description="Helical" evidence="3">
    <location>
        <begin position="534"/>
        <end position="556"/>
    </location>
</feature>
<feature type="domain" description="J" evidence="4">
    <location>
        <begin position="50"/>
        <end position="110"/>
    </location>
</feature>
<reference evidence="5 6" key="1">
    <citation type="submission" date="2015-09" db="EMBL/GenBank/DDBJ databases">
        <title>Genome announcement of multiple Pseudomonas syringae strains.</title>
        <authorList>
            <person name="Thakur S."/>
            <person name="Wang P.W."/>
            <person name="Gong Y."/>
            <person name="Weir B.S."/>
            <person name="Guttman D.S."/>
        </authorList>
    </citation>
    <scope>NUCLEOTIDE SEQUENCE [LARGE SCALE GENOMIC DNA]</scope>
    <source>
        <strain evidence="5 6">ICMP2802</strain>
    </source>
</reference>
<feature type="compositionally biased region" description="Polar residues" evidence="2">
    <location>
        <begin position="29"/>
        <end position="39"/>
    </location>
</feature>
<keyword evidence="3" id="KW-0812">Transmembrane</keyword>
<keyword evidence="3" id="KW-1133">Transmembrane helix</keyword>
<evidence type="ECO:0000256" key="1">
    <source>
        <dbReference type="ARBA" id="ARBA00023186"/>
    </source>
</evidence>
<dbReference type="SUPFAM" id="SSF46565">
    <property type="entry name" value="Chaperone J-domain"/>
    <property type="match status" value="1"/>
</dbReference>
<feature type="transmembrane region" description="Helical" evidence="3">
    <location>
        <begin position="427"/>
        <end position="448"/>
    </location>
</feature>
<evidence type="ECO:0000256" key="3">
    <source>
        <dbReference type="SAM" id="Phobius"/>
    </source>
</evidence>
<dbReference type="InterPro" id="IPR001623">
    <property type="entry name" value="DnaJ_domain"/>
</dbReference>
<dbReference type="CDD" id="cd06257">
    <property type="entry name" value="DnaJ"/>
    <property type="match status" value="1"/>
</dbReference>
<proteinExistence type="predicted"/>